<sequence>MAKKFFTVLVLPDASSHIRRFHIAKPLLSALAVTSGFIFIAFLFLIYQAVGHTGHMLELRQLRTTSNEQANLLQKFEGLESQMVQLREFDVRLRTAAGLEVKDAESSIVGVGGADTLSSSALLVAAVAHQTSPANPSTGIRADNLGGEFDRLSREMNDRNKSFQGLIGSLETKRSLLASTPTIWPTKGWLTAGFGQRRSPFTGQRQMHEGVDIANTVGTSVIAPADGIVTYTGPLGGFGDVVSIDHGHKISTFYAHLQQHKVSQGQRVRRGDIIGLVGTTGRVTGPHLHYEIQVNEVSVDPTKYVIDQETVKYLGNGDSAE</sequence>
<reference evidence="3 4" key="1">
    <citation type="submission" date="2017-09" db="EMBL/GenBank/DDBJ databases">
        <title>Bloom of a denitrifying methanotroph, Candidatus Methylomirabilis limnetica, in a deep stratified lake.</title>
        <authorList>
            <person name="Graf J.S."/>
            <person name="Marchant H.K."/>
            <person name="Tienken D."/>
            <person name="Hach P.F."/>
            <person name="Brand A."/>
            <person name="Schubert C.J."/>
            <person name="Kuypers M.M."/>
            <person name="Milucka J."/>
        </authorList>
    </citation>
    <scope>NUCLEOTIDE SEQUENCE [LARGE SCALE GENOMIC DNA]</scope>
    <source>
        <strain evidence="3 4">Zug</strain>
    </source>
</reference>
<dbReference type="Proteomes" id="UP000241436">
    <property type="component" value="Unassembled WGS sequence"/>
</dbReference>
<feature type="domain" description="M23ase beta-sheet core" evidence="2">
    <location>
        <begin position="206"/>
        <end position="301"/>
    </location>
</feature>
<dbReference type="Pfam" id="PF01551">
    <property type="entry name" value="Peptidase_M23"/>
    <property type="match status" value="1"/>
</dbReference>
<dbReference type="PANTHER" id="PTHR21666:SF270">
    <property type="entry name" value="MUREIN HYDROLASE ACTIVATOR ENVC"/>
    <property type="match status" value="1"/>
</dbReference>
<organism evidence="3 4">
    <name type="scientific">Candidatus Methylomirabilis limnetica</name>
    <dbReference type="NCBI Taxonomy" id="2033718"/>
    <lineage>
        <taxon>Bacteria</taxon>
        <taxon>Candidatus Methylomirabilota</taxon>
        <taxon>Candidatus Methylomirabilia</taxon>
        <taxon>Candidatus Methylomirabilales</taxon>
        <taxon>Candidatus Methylomirabilaceae</taxon>
        <taxon>Candidatus Methylomirabilis</taxon>
    </lineage>
</organism>
<protein>
    <recommendedName>
        <fullName evidence="2">M23ase beta-sheet core domain-containing protein</fullName>
    </recommendedName>
</protein>
<dbReference type="GO" id="GO:0004222">
    <property type="term" value="F:metalloendopeptidase activity"/>
    <property type="evidence" value="ECO:0007669"/>
    <property type="project" value="TreeGrafter"/>
</dbReference>
<proteinExistence type="predicted"/>
<dbReference type="Gene3D" id="2.70.70.10">
    <property type="entry name" value="Glucose Permease (Domain IIA)"/>
    <property type="match status" value="1"/>
</dbReference>
<evidence type="ECO:0000256" key="1">
    <source>
        <dbReference type="SAM" id="Phobius"/>
    </source>
</evidence>
<keyword evidence="1" id="KW-0472">Membrane</keyword>
<keyword evidence="1" id="KW-0812">Transmembrane</keyword>
<dbReference type="OrthoDB" id="9815245at2"/>
<evidence type="ECO:0000259" key="2">
    <source>
        <dbReference type="Pfam" id="PF01551"/>
    </source>
</evidence>
<keyword evidence="1" id="KW-1133">Transmembrane helix</keyword>
<dbReference type="SUPFAM" id="SSF51261">
    <property type="entry name" value="Duplicated hybrid motif"/>
    <property type="match status" value="1"/>
</dbReference>
<dbReference type="RefSeq" id="WP_107563906.1">
    <property type="nucleotide sequence ID" value="NZ_NVQC01000036.1"/>
</dbReference>
<dbReference type="InterPro" id="IPR050570">
    <property type="entry name" value="Cell_wall_metabolism_enzyme"/>
</dbReference>
<dbReference type="PANTHER" id="PTHR21666">
    <property type="entry name" value="PEPTIDASE-RELATED"/>
    <property type="match status" value="1"/>
</dbReference>
<dbReference type="EMBL" id="NVQC01000036">
    <property type="protein sequence ID" value="PTL34963.1"/>
    <property type="molecule type" value="Genomic_DNA"/>
</dbReference>
<comment type="caution">
    <text evidence="3">The sequence shown here is derived from an EMBL/GenBank/DDBJ whole genome shotgun (WGS) entry which is preliminary data.</text>
</comment>
<evidence type="ECO:0000313" key="3">
    <source>
        <dbReference type="EMBL" id="PTL34963.1"/>
    </source>
</evidence>
<gene>
    <name evidence="3" type="ORF">CLG94_12125</name>
</gene>
<reference evidence="4" key="2">
    <citation type="journal article" date="2018" name="Environ. Microbiol.">
        <title>Bloom of a denitrifying methanotroph, 'Candidatus Methylomirabilis limnetica', in a deep stratified lake.</title>
        <authorList>
            <person name="Graf J.S."/>
            <person name="Mayr M.J."/>
            <person name="Marchant H.K."/>
            <person name="Tienken D."/>
            <person name="Hach P.F."/>
            <person name="Brand A."/>
            <person name="Schubert C.J."/>
            <person name="Kuypers M.M."/>
            <person name="Milucka J."/>
        </authorList>
    </citation>
    <scope>NUCLEOTIDE SEQUENCE [LARGE SCALE GENOMIC DNA]</scope>
    <source>
        <strain evidence="4">Zug</strain>
    </source>
</reference>
<dbReference type="InterPro" id="IPR011055">
    <property type="entry name" value="Dup_hybrid_motif"/>
</dbReference>
<keyword evidence="4" id="KW-1185">Reference proteome</keyword>
<dbReference type="AlphaFoldDB" id="A0A2T4TV22"/>
<feature type="transmembrane region" description="Helical" evidence="1">
    <location>
        <begin position="26"/>
        <end position="50"/>
    </location>
</feature>
<dbReference type="CDD" id="cd12797">
    <property type="entry name" value="M23_peptidase"/>
    <property type="match status" value="1"/>
</dbReference>
<evidence type="ECO:0000313" key="4">
    <source>
        <dbReference type="Proteomes" id="UP000241436"/>
    </source>
</evidence>
<name>A0A2T4TV22_9BACT</name>
<accession>A0A2T4TV22</accession>
<dbReference type="InterPro" id="IPR016047">
    <property type="entry name" value="M23ase_b-sheet_dom"/>
</dbReference>